<evidence type="ECO:0000313" key="3">
    <source>
        <dbReference type="Proteomes" id="UP001302812"/>
    </source>
</evidence>
<keyword evidence="3" id="KW-1185">Reference proteome</keyword>
<feature type="region of interest" description="Disordered" evidence="1">
    <location>
        <begin position="64"/>
        <end position="100"/>
    </location>
</feature>
<dbReference type="GeneID" id="89938951"/>
<feature type="region of interest" description="Disordered" evidence="1">
    <location>
        <begin position="339"/>
        <end position="446"/>
    </location>
</feature>
<feature type="region of interest" description="Disordered" evidence="1">
    <location>
        <begin position="122"/>
        <end position="158"/>
    </location>
</feature>
<feature type="region of interest" description="Disordered" evidence="1">
    <location>
        <begin position="468"/>
        <end position="487"/>
    </location>
</feature>
<feature type="compositionally biased region" description="Basic and acidic residues" evidence="1">
    <location>
        <begin position="132"/>
        <end position="142"/>
    </location>
</feature>
<gene>
    <name evidence="2" type="ORF">N656DRAFT_777471</name>
</gene>
<name>A0AAN6YUB2_9PEZI</name>
<feature type="compositionally biased region" description="Gly residues" evidence="1">
    <location>
        <begin position="471"/>
        <end position="484"/>
    </location>
</feature>
<accession>A0AAN6YUB2</accession>
<feature type="compositionally biased region" description="Basic and acidic residues" evidence="1">
    <location>
        <begin position="73"/>
        <end position="87"/>
    </location>
</feature>
<feature type="compositionally biased region" description="Acidic residues" evidence="1">
    <location>
        <begin position="361"/>
        <end position="374"/>
    </location>
</feature>
<reference evidence="2" key="1">
    <citation type="journal article" date="2023" name="Mol. Phylogenet. Evol.">
        <title>Genome-scale phylogeny and comparative genomics of the fungal order Sordariales.</title>
        <authorList>
            <person name="Hensen N."/>
            <person name="Bonometti L."/>
            <person name="Westerberg I."/>
            <person name="Brannstrom I.O."/>
            <person name="Guillou S."/>
            <person name="Cros-Aarteil S."/>
            <person name="Calhoun S."/>
            <person name="Haridas S."/>
            <person name="Kuo A."/>
            <person name="Mondo S."/>
            <person name="Pangilinan J."/>
            <person name="Riley R."/>
            <person name="LaButti K."/>
            <person name="Andreopoulos B."/>
            <person name="Lipzen A."/>
            <person name="Chen C."/>
            <person name="Yan M."/>
            <person name="Daum C."/>
            <person name="Ng V."/>
            <person name="Clum A."/>
            <person name="Steindorff A."/>
            <person name="Ohm R.A."/>
            <person name="Martin F."/>
            <person name="Silar P."/>
            <person name="Natvig D.O."/>
            <person name="Lalanne C."/>
            <person name="Gautier V."/>
            <person name="Ament-Velasquez S.L."/>
            <person name="Kruys A."/>
            <person name="Hutchinson M.I."/>
            <person name="Powell A.J."/>
            <person name="Barry K."/>
            <person name="Miller A.N."/>
            <person name="Grigoriev I.V."/>
            <person name="Debuchy R."/>
            <person name="Gladieux P."/>
            <person name="Hiltunen Thoren M."/>
            <person name="Johannesson H."/>
        </authorList>
    </citation>
    <scope>NUCLEOTIDE SEQUENCE</scope>
    <source>
        <strain evidence="2">CBS 508.74</strain>
    </source>
</reference>
<evidence type="ECO:0000313" key="2">
    <source>
        <dbReference type="EMBL" id="KAK4114290.1"/>
    </source>
</evidence>
<dbReference type="EMBL" id="MU853337">
    <property type="protein sequence ID" value="KAK4114290.1"/>
    <property type="molecule type" value="Genomic_DNA"/>
</dbReference>
<feature type="compositionally biased region" description="Acidic residues" evidence="1">
    <location>
        <begin position="431"/>
        <end position="441"/>
    </location>
</feature>
<dbReference type="Proteomes" id="UP001302812">
    <property type="component" value="Unassembled WGS sequence"/>
</dbReference>
<protein>
    <submittedName>
        <fullName evidence="2">Uncharacterized protein</fullName>
    </submittedName>
</protein>
<organism evidence="2 3">
    <name type="scientific">Canariomyces notabilis</name>
    <dbReference type="NCBI Taxonomy" id="2074819"/>
    <lineage>
        <taxon>Eukaryota</taxon>
        <taxon>Fungi</taxon>
        <taxon>Dikarya</taxon>
        <taxon>Ascomycota</taxon>
        <taxon>Pezizomycotina</taxon>
        <taxon>Sordariomycetes</taxon>
        <taxon>Sordariomycetidae</taxon>
        <taxon>Sordariales</taxon>
        <taxon>Chaetomiaceae</taxon>
        <taxon>Canariomyces</taxon>
    </lineage>
</organism>
<evidence type="ECO:0000256" key="1">
    <source>
        <dbReference type="SAM" id="MobiDB-lite"/>
    </source>
</evidence>
<dbReference type="AlphaFoldDB" id="A0AAN6YUB2"/>
<reference evidence="2" key="2">
    <citation type="submission" date="2023-05" db="EMBL/GenBank/DDBJ databases">
        <authorList>
            <consortium name="Lawrence Berkeley National Laboratory"/>
            <person name="Steindorff A."/>
            <person name="Hensen N."/>
            <person name="Bonometti L."/>
            <person name="Westerberg I."/>
            <person name="Brannstrom I.O."/>
            <person name="Guillou S."/>
            <person name="Cros-Aarteil S."/>
            <person name="Calhoun S."/>
            <person name="Haridas S."/>
            <person name="Kuo A."/>
            <person name="Mondo S."/>
            <person name="Pangilinan J."/>
            <person name="Riley R."/>
            <person name="Labutti K."/>
            <person name="Andreopoulos B."/>
            <person name="Lipzen A."/>
            <person name="Chen C."/>
            <person name="Yanf M."/>
            <person name="Daum C."/>
            <person name="Ng V."/>
            <person name="Clum A."/>
            <person name="Ohm R."/>
            <person name="Martin F."/>
            <person name="Silar P."/>
            <person name="Natvig D."/>
            <person name="Lalanne C."/>
            <person name="Gautier V."/>
            <person name="Ament-Velasquez S.L."/>
            <person name="Kruys A."/>
            <person name="Hutchinson M.I."/>
            <person name="Powell A.J."/>
            <person name="Barry K."/>
            <person name="Miller A.N."/>
            <person name="Grigoriev I.V."/>
            <person name="Debuchy R."/>
            <person name="Gladieux P."/>
            <person name="Thoren M.H."/>
            <person name="Johannesson H."/>
        </authorList>
    </citation>
    <scope>NUCLEOTIDE SEQUENCE</scope>
    <source>
        <strain evidence="2">CBS 508.74</strain>
    </source>
</reference>
<comment type="caution">
    <text evidence="2">The sequence shown here is derived from an EMBL/GenBank/DDBJ whole genome shotgun (WGS) entry which is preliminary data.</text>
</comment>
<sequence>MSHDGPPSPPFGLESLRAVEGAIRTIDRLLHDRPADTAYERLYRVVEDLQRDFERIQRLGIRADPENSMASGSDRDLRRRFNRDPHPPTDTANSIIPPIPSSLPPLRALSARARSALVSSSAASGLRSSRYRSADRPMERQRSSLRTPASYVEPDRALEDSNSQLRALLDSNSALNPPRRMTTAPVQSGDIAEENRRIKRRKLDSDRNLSTFQGFSYGIYGQVEPGQLTMEIVSCDGGLFLDEKSHPPENILKNDSSVYCTKGNRCNIILKHQGGTVFSLNELIIKAPGSDYSCPVREGMVFVAMESDALLTRTAQYQIQHLPLRSQRRGATVIFRQEEDGSSVTRLQPRMSQREYLYGRDDEDDDDDDDDDDDNYRTAQIPPEFTVSPPPFNITTECSDDESDTDCELHRRTMRRRTPNRIGALPFESGSSDEDPDDGLGAEESMWGSRIRENRRAESGLLAWMMSRQRGGSGDRSGGSGSRGVGAASDMTLEEAQEASQIATQEAVRAVGGELMAPLAHFFIEKDKTKCTIRFDPPVTGRYILLKMWSPYHNPRGGPKNIDIQAVVAKGFAGPRYFPAVELA</sequence>
<proteinExistence type="predicted"/>
<dbReference type="RefSeq" id="XP_064671860.1">
    <property type="nucleotide sequence ID" value="XM_064814826.1"/>
</dbReference>